<name>A0AAD5JLW3_ACENE</name>
<dbReference type="EMBL" id="JAJSOW010000003">
    <property type="protein sequence ID" value="KAI9195556.1"/>
    <property type="molecule type" value="Genomic_DNA"/>
</dbReference>
<evidence type="ECO:0000313" key="2">
    <source>
        <dbReference type="EMBL" id="KAI9195556.1"/>
    </source>
</evidence>
<gene>
    <name evidence="2" type="ORF">LWI28_016033</name>
</gene>
<comment type="caution">
    <text evidence="2">The sequence shown here is derived from an EMBL/GenBank/DDBJ whole genome shotgun (WGS) entry which is preliminary data.</text>
</comment>
<sequence length="138" mass="14732">MPRQSRPGGDSRGGVGGHPHGWDGKFVEVMDAVQSLRVDMMEAIRKSDEKRDQQHQELLDMIGALQGQGQGQERTEVPGGTEISVLEQVPPPVIPDDSAGTETGLLVRELPGGSVPHVLPHDLAHGSSSQRTPPPVDP</sequence>
<dbReference type="Proteomes" id="UP001064489">
    <property type="component" value="Chromosome 1"/>
</dbReference>
<evidence type="ECO:0000256" key="1">
    <source>
        <dbReference type="SAM" id="MobiDB-lite"/>
    </source>
</evidence>
<organism evidence="2 3">
    <name type="scientific">Acer negundo</name>
    <name type="common">Box elder</name>
    <dbReference type="NCBI Taxonomy" id="4023"/>
    <lineage>
        <taxon>Eukaryota</taxon>
        <taxon>Viridiplantae</taxon>
        <taxon>Streptophyta</taxon>
        <taxon>Embryophyta</taxon>
        <taxon>Tracheophyta</taxon>
        <taxon>Spermatophyta</taxon>
        <taxon>Magnoliopsida</taxon>
        <taxon>eudicotyledons</taxon>
        <taxon>Gunneridae</taxon>
        <taxon>Pentapetalae</taxon>
        <taxon>rosids</taxon>
        <taxon>malvids</taxon>
        <taxon>Sapindales</taxon>
        <taxon>Sapindaceae</taxon>
        <taxon>Hippocastanoideae</taxon>
        <taxon>Acereae</taxon>
        <taxon>Acer</taxon>
    </lineage>
</organism>
<protein>
    <submittedName>
        <fullName evidence="2">Uncharacterized protein</fullName>
    </submittedName>
</protein>
<dbReference type="AlphaFoldDB" id="A0AAD5JLW3"/>
<proteinExistence type="predicted"/>
<feature type="region of interest" description="Disordered" evidence="1">
    <location>
        <begin position="1"/>
        <end position="24"/>
    </location>
</feature>
<accession>A0AAD5JLW3</accession>
<evidence type="ECO:0000313" key="3">
    <source>
        <dbReference type="Proteomes" id="UP001064489"/>
    </source>
</evidence>
<feature type="compositionally biased region" description="Gly residues" evidence="1">
    <location>
        <begin position="10"/>
        <end position="19"/>
    </location>
</feature>
<feature type="region of interest" description="Disordered" evidence="1">
    <location>
        <begin position="88"/>
        <end position="138"/>
    </location>
</feature>
<reference evidence="2" key="2">
    <citation type="submission" date="2023-02" db="EMBL/GenBank/DDBJ databases">
        <authorList>
            <person name="Swenson N.G."/>
            <person name="Wegrzyn J.L."/>
            <person name="Mcevoy S.L."/>
        </authorList>
    </citation>
    <scope>NUCLEOTIDE SEQUENCE</scope>
    <source>
        <strain evidence="2">91603</strain>
        <tissue evidence="2">Leaf</tissue>
    </source>
</reference>
<reference evidence="2" key="1">
    <citation type="journal article" date="2022" name="Plant J.">
        <title>Strategies of tolerance reflected in two North American maple genomes.</title>
        <authorList>
            <person name="McEvoy S.L."/>
            <person name="Sezen U.U."/>
            <person name="Trouern-Trend A."/>
            <person name="McMahon S.M."/>
            <person name="Schaberg P.G."/>
            <person name="Yang J."/>
            <person name="Wegrzyn J.L."/>
            <person name="Swenson N.G."/>
        </authorList>
    </citation>
    <scope>NUCLEOTIDE SEQUENCE</scope>
    <source>
        <strain evidence="2">91603</strain>
    </source>
</reference>
<keyword evidence="3" id="KW-1185">Reference proteome</keyword>